<evidence type="ECO:0000313" key="2">
    <source>
        <dbReference type="Proteomes" id="UP000192527"/>
    </source>
</evidence>
<dbReference type="AlphaFoldDB" id="A0A1W5ZPZ5"/>
<dbReference type="Proteomes" id="UP000192527">
    <property type="component" value="Chromosome"/>
</dbReference>
<dbReference type="STRING" id="402384.HM131_00140"/>
<dbReference type="SUPFAM" id="SSF140500">
    <property type="entry name" value="BAS1536-like"/>
    <property type="match status" value="1"/>
</dbReference>
<name>A0A1W5ZPZ5_9BACI</name>
<dbReference type="InterPro" id="IPR037208">
    <property type="entry name" value="Spo0E-like_sf"/>
</dbReference>
<dbReference type="GO" id="GO:0046983">
    <property type="term" value="F:protein dimerization activity"/>
    <property type="evidence" value="ECO:0007669"/>
    <property type="project" value="InterPro"/>
</dbReference>
<dbReference type="RefSeq" id="WP_085026833.1">
    <property type="nucleotide sequence ID" value="NZ_CP020772.1"/>
</dbReference>
<dbReference type="EMBL" id="CP020772">
    <property type="protein sequence ID" value="ARI75356.1"/>
    <property type="molecule type" value="Genomic_DNA"/>
</dbReference>
<dbReference type="InterPro" id="IPR036638">
    <property type="entry name" value="HLH_DNA-bd_sf"/>
</dbReference>
<dbReference type="KEGG" id="hmn:HM131_00140"/>
<dbReference type="InterPro" id="IPR018540">
    <property type="entry name" value="Spo0E-like"/>
</dbReference>
<dbReference type="GO" id="GO:0043937">
    <property type="term" value="P:regulation of sporulation"/>
    <property type="evidence" value="ECO:0007669"/>
    <property type="project" value="InterPro"/>
</dbReference>
<accession>A0A1W5ZPZ5</accession>
<reference evidence="1 2" key="1">
    <citation type="submission" date="2017-04" db="EMBL/GenBank/DDBJ databases">
        <title>The whole genome sequencing and assembly of Halobacillus mangrovi strain.</title>
        <authorList>
            <person name="Lee S.-J."/>
            <person name="Park M.-K."/>
            <person name="Kim J.-Y."/>
            <person name="Lee Y.-J."/>
            <person name="Yi H."/>
            <person name="Bahn Y.-S."/>
            <person name="Kim J.F."/>
            <person name="Lee D.-W."/>
        </authorList>
    </citation>
    <scope>NUCLEOTIDE SEQUENCE [LARGE SCALE GENOMIC DNA]</scope>
    <source>
        <strain evidence="1 2">KTB 131</strain>
    </source>
</reference>
<evidence type="ECO:0000313" key="1">
    <source>
        <dbReference type="EMBL" id="ARI75356.1"/>
    </source>
</evidence>
<keyword evidence="2" id="KW-1185">Reference proteome</keyword>
<proteinExistence type="predicted"/>
<gene>
    <name evidence="1" type="ORF">HM131_00140</name>
</gene>
<evidence type="ECO:0008006" key="3">
    <source>
        <dbReference type="Google" id="ProtNLM"/>
    </source>
</evidence>
<dbReference type="OrthoDB" id="2649371at2"/>
<sequence>MKREVILVKEIEHCRSEMNRVARVHPLTSPEVLRMSIRLDHLMNEYEGLKQKRQQPAYREASYC</sequence>
<dbReference type="Gene3D" id="4.10.280.10">
    <property type="entry name" value="Helix-loop-helix DNA-binding domain"/>
    <property type="match status" value="1"/>
</dbReference>
<dbReference type="Pfam" id="PF09388">
    <property type="entry name" value="SpoOE-like"/>
    <property type="match status" value="1"/>
</dbReference>
<protein>
    <recommendedName>
        <fullName evidence="3">Spo0E family sporulation regulatory protein-aspartic acid phosphatase</fullName>
    </recommendedName>
</protein>
<organism evidence="1 2">
    <name type="scientific">Halobacillus mangrovi</name>
    <dbReference type="NCBI Taxonomy" id="402384"/>
    <lineage>
        <taxon>Bacteria</taxon>
        <taxon>Bacillati</taxon>
        <taxon>Bacillota</taxon>
        <taxon>Bacilli</taxon>
        <taxon>Bacillales</taxon>
        <taxon>Bacillaceae</taxon>
        <taxon>Halobacillus</taxon>
    </lineage>
</organism>